<feature type="non-terminal residue" evidence="2">
    <location>
        <position position="142"/>
    </location>
</feature>
<evidence type="ECO:0000313" key="3">
    <source>
        <dbReference type="Proteomes" id="UP000229526"/>
    </source>
</evidence>
<accession>A0A2H0UL52</accession>
<evidence type="ECO:0000256" key="1">
    <source>
        <dbReference type="SAM" id="Coils"/>
    </source>
</evidence>
<organism evidence="2 3">
    <name type="scientific">Candidatus Harrisonbacteria bacterium CG10_big_fil_rev_8_21_14_0_10_49_15</name>
    <dbReference type="NCBI Taxonomy" id="1974587"/>
    <lineage>
        <taxon>Bacteria</taxon>
        <taxon>Candidatus Harrisoniibacteriota</taxon>
    </lineage>
</organism>
<dbReference type="Proteomes" id="UP000229526">
    <property type="component" value="Unassembled WGS sequence"/>
</dbReference>
<feature type="coiled-coil region" evidence="1">
    <location>
        <begin position="115"/>
        <end position="142"/>
    </location>
</feature>
<name>A0A2H0UL52_9BACT</name>
<proteinExistence type="predicted"/>
<gene>
    <name evidence="2" type="ORF">COU11_01860</name>
</gene>
<keyword evidence="1" id="KW-0175">Coiled coil</keyword>
<dbReference type="EMBL" id="PFBD01000018">
    <property type="protein sequence ID" value="PIR87142.1"/>
    <property type="molecule type" value="Genomic_DNA"/>
</dbReference>
<reference evidence="3" key="1">
    <citation type="submission" date="2017-09" db="EMBL/GenBank/DDBJ databases">
        <title>Depth-based differentiation of microbial function through sediment-hosted aquifers and enrichment of novel symbionts in the deep terrestrial subsurface.</title>
        <authorList>
            <person name="Probst A.J."/>
            <person name="Ladd B."/>
            <person name="Jarett J.K."/>
            <person name="Geller-Mcgrath D.E."/>
            <person name="Sieber C.M.K."/>
            <person name="Emerson J.B."/>
            <person name="Anantharaman K."/>
            <person name="Thomas B.C."/>
            <person name="Malmstrom R."/>
            <person name="Stieglmeier M."/>
            <person name="Klingl A."/>
            <person name="Woyke T."/>
            <person name="Ryan C.M."/>
            <person name="Banfield J.F."/>
        </authorList>
    </citation>
    <scope>NUCLEOTIDE SEQUENCE [LARGE SCALE GENOMIC DNA]</scope>
</reference>
<dbReference type="AlphaFoldDB" id="A0A2H0UL52"/>
<sequence>MNIRFTTLTVFFLAGFGLLASNMYFLQVERGDHYRQRAQAQSGAAALLAAERGAIYFTDKNGSKIPAALNKDYSVIFVVPTEVEDVAEAVSQIKVAIPQTYTEAYTEEIYTAELTASLSKKNDQYEQLIERATEEQVAIARE</sequence>
<comment type="caution">
    <text evidence="2">The sequence shown here is derived from an EMBL/GenBank/DDBJ whole genome shotgun (WGS) entry which is preliminary data.</text>
</comment>
<evidence type="ECO:0000313" key="2">
    <source>
        <dbReference type="EMBL" id="PIR87142.1"/>
    </source>
</evidence>
<protein>
    <recommendedName>
        <fullName evidence="4">Penicillin-binding protein dimerisation domain-containing protein</fullName>
    </recommendedName>
</protein>
<evidence type="ECO:0008006" key="4">
    <source>
        <dbReference type="Google" id="ProtNLM"/>
    </source>
</evidence>